<dbReference type="AlphaFoldDB" id="A0A3N4KVZ7"/>
<dbReference type="PANTHER" id="PTHR36452:SF1">
    <property type="entry name" value="DUF2461 DOMAIN-CONTAINING PROTEIN"/>
    <property type="match status" value="1"/>
</dbReference>
<gene>
    <name evidence="2" type="ORF">P167DRAFT_563456</name>
</gene>
<reference evidence="2 3" key="1">
    <citation type="journal article" date="2018" name="Nat. Ecol. Evol.">
        <title>Pezizomycetes genomes reveal the molecular basis of ectomycorrhizal truffle lifestyle.</title>
        <authorList>
            <person name="Murat C."/>
            <person name="Payen T."/>
            <person name="Noel B."/>
            <person name="Kuo A."/>
            <person name="Morin E."/>
            <person name="Chen J."/>
            <person name="Kohler A."/>
            <person name="Krizsan K."/>
            <person name="Balestrini R."/>
            <person name="Da Silva C."/>
            <person name="Montanini B."/>
            <person name="Hainaut M."/>
            <person name="Levati E."/>
            <person name="Barry K.W."/>
            <person name="Belfiori B."/>
            <person name="Cichocki N."/>
            <person name="Clum A."/>
            <person name="Dockter R.B."/>
            <person name="Fauchery L."/>
            <person name="Guy J."/>
            <person name="Iotti M."/>
            <person name="Le Tacon F."/>
            <person name="Lindquist E.A."/>
            <person name="Lipzen A."/>
            <person name="Malagnac F."/>
            <person name="Mello A."/>
            <person name="Molinier V."/>
            <person name="Miyauchi S."/>
            <person name="Poulain J."/>
            <person name="Riccioni C."/>
            <person name="Rubini A."/>
            <person name="Sitrit Y."/>
            <person name="Splivallo R."/>
            <person name="Traeger S."/>
            <person name="Wang M."/>
            <person name="Zifcakova L."/>
            <person name="Wipf D."/>
            <person name="Zambonelli A."/>
            <person name="Paolocci F."/>
            <person name="Nowrousian M."/>
            <person name="Ottonello S."/>
            <person name="Baldrian P."/>
            <person name="Spatafora J.W."/>
            <person name="Henrissat B."/>
            <person name="Nagy L.G."/>
            <person name="Aury J.M."/>
            <person name="Wincker P."/>
            <person name="Grigoriev I.V."/>
            <person name="Bonfante P."/>
            <person name="Martin F.M."/>
        </authorList>
    </citation>
    <scope>NUCLEOTIDE SEQUENCE [LARGE SCALE GENOMIC DNA]</scope>
    <source>
        <strain evidence="2 3">CCBAS932</strain>
    </source>
</reference>
<keyword evidence="3" id="KW-1185">Reference proteome</keyword>
<name>A0A3N4KVZ7_9PEZI</name>
<dbReference type="STRING" id="1392247.A0A3N4KVZ7"/>
<dbReference type="InParanoid" id="A0A3N4KVZ7"/>
<dbReference type="PANTHER" id="PTHR36452">
    <property type="entry name" value="CHROMOSOME 12, WHOLE GENOME SHOTGUN SEQUENCE"/>
    <property type="match status" value="1"/>
</dbReference>
<dbReference type="OrthoDB" id="2537769at2759"/>
<proteinExistence type="predicted"/>
<evidence type="ECO:0000313" key="2">
    <source>
        <dbReference type="EMBL" id="RPB14723.1"/>
    </source>
</evidence>
<evidence type="ECO:0000313" key="3">
    <source>
        <dbReference type="Proteomes" id="UP000277580"/>
    </source>
</evidence>
<accession>A0A3N4KVZ7</accession>
<feature type="compositionally biased region" description="Basic and acidic residues" evidence="1">
    <location>
        <begin position="1"/>
        <end position="10"/>
    </location>
</feature>
<protein>
    <submittedName>
        <fullName evidence="2">Uncharacterized protein</fullName>
    </submittedName>
</protein>
<sequence>MPPRKTKSDAKSFYSDEMITKSTRRSQPARRATGKKSPYFESSSPEPQEPANARPKKRDRSPIDMVSSSGSTKRLKRPEEIFIPIRQASPGDTEYHPHKIHPNTLDFLKALAKNNDRTWFNENNGLFKGAKSDFESFIENLSKSIIAEVDDTIPELPLKDLIFRIYRDIRFSNDRTPYKTHFSAAWSRTGKKGPYACYFLSLQPGNSFIGGGLYHTEAQPLNLLRRNIDKNSRQIKSILAGGELAKEFFGVQAGGNKQKAVQAFVERNKEDALKTAPKNYPKDHKEIELLRLRSYTLGKRLSDEEVTGDDVVQRITRIFKNMEPFISYLNSVVMPDINVESSNGEDAVVSGDEDSDGN</sequence>
<dbReference type="Pfam" id="PF09365">
    <property type="entry name" value="DUF2461"/>
    <property type="match status" value="1"/>
</dbReference>
<feature type="compositionally biased region" description="Basic residues" evidence="1">
    <location>
        <begin position="22"/>
        <end position="34"/>
    </location>
</feature>
<dbReference type="EMBL" id="ML119116">
    <property type="protein sequence ID" value="RPB14723.1"/>
    <property type="molecule type" value="Genomic_DNA"/>
</dbReference>
<dbReference type="Proteomes" id="UP000277580">
    <property type="component" value="Unassembled WGS sequence"/>
</dbReference>
<dbReference type="InterPro" id="IPR012808">
    <property type="entry name" value="CHP02453"/>
</dbReference>
<evidence type="ECO:0000256" key="1">
    <source>
        <dbReference type="SAM" id="MobiDB-lite"/>
    </source>
</evidence>
<dbReference type="NCBIfam" id="TIGR02453">
    <property type="entry name" value="TIGR02453 family protein"/>
    <property type="match status" value="1"/>
</dbReference>
<feature type="region of interest" description="Disordered" evidence="1">
    <location>
        <begin position="1"/>
        <end position="78"/>
    </location>
</feature>
<organism evidence="2 3">
    <name type="scientific">Morchella conica CCBAS932</name>
    <dbReference type="NCBI Taxonomy" id="1392247"/>
    <lineage>
        <taxon>Eukaryota</taxon>
        <taxon>Fungi</taxon>
        <taxon>Dikarya</taxon>
        <taxon>Ascomycota</taxon>
        <taxon>Pezizomycotina</taxon>
        <taxon>Pezizomycetes</taxon>
        <taxon>Pezizales</taxon>
        <taxon>Morchellaceae</taxon>
        <taxon>Morchella</taxon>
    </lineage>
</organism>